<evidence type="ECO:0000313" key="2">
    <source>
        <dbReference type="EMBL" id="KAK0596210.1"/>
    </source>
</evidence>
<dbReference type="PANTHER" id="PTHR47481:SF34">
    <property type="entry name" value="CCHC-TYPE DOMAIN-CONTAINING PROTEIN"/>
    <property type="match status" value="1"/>
</dbReference>
<accession>A0AA39SSH6</accession>
<name>A0AA39SSH6_ACESA</name>
<dbReference type="SUPFAM" id="SSF57756">
    <property type="entry name" value="Retrovirus zinc finger-like domains"/>
    <property type="match status" value="1"/>
</dbReference>
<organism evidence="2 3">
    <name type="scientific">Acer saccharum</name>
    <name type="common">Sugar maple</name>
    <dbReference type="NCBI Taxonomy" id="4024"/>
    <lineage>
        <taxon>Eukaryota</taxon>
        <taxon>Viridiplantae</taxon>
        <taxon>Streptophyta</taxon>
        <taxon>Embryophyta</taxon>
        <taxon>Tracheophyta</taxon>
        <taxon>Spermatophyta</taxon>
        <taxon>Magnoliopsida</taxon>
        <taxon>eudicotyledons</taxon>
        <taxon>Gunneridae</taxon>
        <taxon>Pentapetalae</taxon>
        <taxon>rosids</taxon>
        <taxon>malvids</taxon>
        <taxon>Sapindales</taxon>
        <taxon>Sapindaceae</taxon>
        <taxon>Hippocastanoideae</taxon>
        <taxon>Acereae</taxon>
        <taxon>Acer</taxon>
    </lineage>
</organism>
<reference evidence="2" key="1">
    <citation type="journal article" date="2022" name="Plant J.">
        <title>Strategies of tolerance reflected in two North American maple genomes.</title>
        <authorList>
            <person name="McEvoy S.L."/>
            <person name="Sezen U.U."/>
            <person name="Trouern-Trend A."/>
            <person name="McMahon S.M."/>
            <person name="Schaberg P.G."/>
            <person name="Yang J."/>
            <person name="Wegrzyn J.L."/>
            <person name="Swenson N.G."/>
        </authorList>
    </citation>
    <scope>NUCLEOTIDE SEQUENCE</scope>
    <source>
        <strain evidence="2">NS2018</strain>
    </source>
</reference>
<dbReference type="EMBL" id="JAUESC010000004">
    <property type="protein sequence ID" value="KAK0596210.1"/>
    <property type="molecule type" value="Genomic_DNA"/>
</dbReference>
<dbReference type="GO" id="GO:0003676">
    <property type="term" value="F:nucleic acid binding"/>
    <property type="evidence" value="ECO:0007669"/>
    <property type="project" value="InterPro"/>
</dbReference>
<feature type="region of interest" description="Disordered" evidence="1">
    <location>
        <begin position="173"/>
        <end position="209"/>
    </location>
</feature>
<feature type="region of interest" description="Disordered" evidence="1">
    <location>
        <begin position="1"/>
        <end position="25"/>
    </location>
</feature>
<dbReference type="GO" id="GO:0008270">
    <property type="term" value="F:zinc ion binding"/>
    <property type="evidence" value="ECO:0007669"/>
    <property type="project" value="InterPro"/>
</dbReference>
<gene>
    <name evidence="2" type="ORF">LWI29_013659</name>
</gene>
<feature type="compositionally biased region" description="Gly residues" evidence="1">
    <location>
        <begin position="190"/>
        <end position="204"/>
    </location>
</feature>
<dbReference type="InterPro" id="IPR036875">
    <property type="entry name" value="Znf_CCHC_sf"/>
</dbReference>
<keyword evidence="3" id="KW-1185">Reference proteome</keyword>
<evidence type="ECO:0000313" key="3">
    <source>
        <dbReference type="Proteomes" id="UP001168877"/>
    </source>
</evidence>
<reference evidence="2" key="2">
    <citation type="submission" date="2023-06" db="EMBL/GenBank/DDBJ databases">
        <authorList>
            <person name="Swenson N.G."/>
            <person name="Wegrzyn J.L."/>
            <person name="Mcevoy S.L."/>
        </authorList>
    </citation>
    <scope>NUCLEOTIDE SEQUENCE</scope>
    <source>
        <strain evidence="2">NS2018</strain>
        <tissue evidence="2">Leaf</tissue>
    </source>
</reference>
<dbReference type="AlphaFoldDB" id="A0AA39SSH6"/>
<comment type="caution">
    <text evidence="2">The sequence shown here is derived from an EMBL/GenBank/DDBJ whole genome shotgun (WGS) entry which is preliminary data.</text>
</comment>
<dbReference type="Proteomes" id="UP001168877">
    <property type="component" value="Unassembled WGS sequence"/>
</dbReference>
<protein>
    <submittedName>
        <fullName evidence="2">Uncharacterized protein</fullName>
    </submittedName>
</protein>
<sequence>MGTKTPTETAGDEDPGGVGDGEAPGVAETEMESFWPNWQLLLGWLYNSMDIKIAAQVTGYKTSHTLWGAIKDLFGVHSRSQEDYYRLQLQQTRKGAMKMAEYLNTMRSYTEFLALAGSPQSKPTITWVELQAELLTFEKRMEKLLTLKTSVAVNQLSVNFASVKTGGQNQRFNGNSLGSSQGKNQFFGNNRGGRGGRSRGGGRGTSKPTCQVCGKYGHSAVVCYNKYDNQFMGGPPEQNKNQNTTAYTATLDTVKDHA</sequence>
<evidence type="ECO:0000256" key="1">
    <source>
        <dbReference type="SAM" id="MobiDB-lite"/>
    </source>
</evidence>
<dbReference type="PANTHER" id="PTHR47481">
    <property type="match status" value="1"/>
</dbReference>
<proteinExistence type="predicted"/>
<feature type="compositionally biased region" description="Polar residues" evidence="1">
    <location>
        <begin position="173"/>
        <end position="187"/>
    </location>
</feature>